<evidence type="ECO:0000313" key="13">
    <source>
        <dbReference type="Proteomes" id="UP000007485"/>
    </source>
</evidence>
<dbReference type="PANTHER" id="PTHR34699">
    <property type="match status" value="1"/>
</dbReference>
<dbReference type="AlphaFoldDB" id="F0QWV7"/>
<comment type="cofactor">
    <cofactor evidence="10">
        <name>Mg(2+)</name>
        <dbReference type="ChEBI" id="CHEBI:18420"/>
    </cofactor>
    <cofactor evidence="10">
        <name>Mn(2+)</name>
        <dbReference type="ChEBI" id="CHEBI:29035"/>
    </cofactor>
    <text evidence="10">Binds 1 divalent metal cation per subunit; can use either Mg(2+) or Mn(2+).</text>
</comment>
<comment type="subunit">
    <text evidence="10">Homodimer.</text>
</comment>
<dbReference type="FunFam" id="3.90.950.10:FF:000002">
    <property type="entry name" value="Inosine/xanthosine triphosphatase"/>
    <property type="match status" value="1"/>
</dbReference>
<comment type="similarity">
    <text evidence="10">Belongs to the YjjX NTPase family.</text>
</comment>
<dbReference type="GeneID" id="10288517"/>
<keyword evidence="5 10" id="KW-0460">Magnesium</keyword>
<dbReference type="InterPro" id="IPR002786">
    <property type="entry name" value="Non_canon_purine_NTPase"/>
</dbReference>
<dbReference type="Pfam" id="PF01931">
    <property type="entry name" value="NTPase_I-T"/>
    <property type="match status" value="1"/>
</dbReference>
<keyword evidence="6 10" id="KW-0546">Nucleotide metabolism</keyword>
<name>F0QWV7_VULM7</name>
<comment type="catalytic activity">
    <reaction evidence="8 10">
        <text>ITP + H2O = IDP + phosphate + H(+)</text>
        <dbReference type="Rhea" id="RHEA:28330"/>
        <dbReference type="ChEBI" id="CHEBI:15377"/>
        <dbReference type="ChEBI" id="CHEBI:15378"/>
        <dbReference type="ChEBI" id="CHEBI:43474"/>
        <dbReference type="ChEBI" id="CHEBI:58280"/>
        <dbReference type="ChEBI" id="CHEBI:61402"/>
        <dbReference type="EC" id="3.6.1.73"/>
    </reaction>
</comment>
<dbReference type="OrthoDB" id="52857at2157"/>
<dbReference type="InterPro" id="IPR029001">
    <property type="entry name" value="ITPase-like_fam"/>
</dbReference>
<evidence type="ECO:0000256" key="1">
    <source>
        <dbReference type="ARBA" id="ARBA00001936"/>
    </source>
</evidence>
<feature type="domain" description="Non-canonical purine NTP phosphatase/PRRC1" evidence="11">
    <location>
        <begin position="7"/>
        <end position="171"/>
    </location>
</feature>
<keyword evidence="7 10" id="KW-0464">Manganese</keyword>
<evidence type="ECO:0000259" key="11">
    <source>
        <dbReference type="Pfam" id="PF01931"/>
    </source>
</evidence>
<evidence type="ECO:0000256" key="3">
    <source>
        <dbReference type="ARBA" id="ARBA00022741"/>
    </source>
</evidence>
<dbReference type="Proteomes" id="UP000007485">
    <property type="component" value="Chromosome"/>
</dbReference>
<gene>
    <name evidence="12" type="ordered locus">VMUT_0865</name>
</gene>
<keyword evidence="3 10" id="KW-0547">Nucleotide-binding</keyword>
<dbReference type="HOGENOM" id="CLU_087417_0_1_2"/>
<keyword evidence="4 10" id="KW-0378">Hydrolase</keyword>
<keyword evidence="2 10" id="KW-0479">Metal-binding</keyword>
<evidence type="ECO:0000256" key="2">
    <source>
        <dbReference type="ARBA" id="ARBA00022723"/>
    </source>
</evidence>
<dbReference type="KEGG" id="vmo:VMUT_0865"/>
<comment type="function">
    <text evidence="10">Phosphatase that hydrolyzes non-canonical purine nucleotides such as XTP and ITP to their respective diphosphate derivatives. Probably excludes non-canonical purines from DNA/RNA precursor pool, thus preventing their incorporation into DNA/RNA and avoiding chromosomal lesions.</text>
</comment>
<sequence length="180" mass="19715">MILVALGSRNPNKVRGTELAFRIAGLRANVVSIEPPGDLSPEPIGLDEIINGAIRRARYAIGIVRNAEFGVGIEAGIIRVKGFEEGVDVTIAAIIDGSGKVTLGFSPGFMVPRKFMNEVVRGVELNDVVSRYYGEPNIGRKYGLIGTLTRRFIDRIVLNTEAVYMALIPRMPWNTELFRG</sequence>
<organism evidence="12 13">
    <name type="scientific">Vulcanisaeta moutnovskia (strain 768-28)</name>
    <dbReference type="NCBI Taxonomy" id="985053"/>
    <lineage>
        <taxon>Archaea</taxon>
        <taxon>Thermoproteota</taxon>
        <taxon>Thermoprotei</taxon>
        <taxon>Thermoproteales</taxon>
        <taxon>Thermoproteaceae</taxon>
        <taxon>Vulcanisaeta</taxon>
    </lineage>
</organism>
<dbReference type="GO" id="GO:0103023">
    <property type="term" value="F:ITPase activity"/>
    <property type="evidence" value="ECO:0007669"/>
    <property type="project" value="UniProtKB-EC"/>
</dbReference>
<dbReference type="EC" id="3.6.1.73" evidence="10"/>
<keyword evidence="13" id="KW-1185">Reference proteome</keyword>
<dbReference type="EMBL" id="CP002529">
    <property type="protein sequence ID" value="ADY01075.1"/>
    <property type="molecule type" value="Genomic_DNA"/>
</dbReference>
<evidence type="ECO:0000256" key="4">
    <source>
        <dbReference type="ARBA" id="ARBA00022801"/>
    </source>
</evidence>
<dbReference type="InterPro" id="IPR050299">
    <property type="entry name" value="YjjX_NTPase"/>
</dbReference>
<evidence type="ECO:0000313" key="12">
    <source>
        <dbReference type="EMBL" id="ADY01075.1"/>
    </source>
</evidence>
<dbReference type="eggNOG" id="arCOG01221">
    <property type="taxonomic scope" value="Archaea"/>
</dbReference>
<comment type="caution">
    <text evidence="10">Lacks conserved residue(s) required for the propagation of feature annotation.</text>
</comment>
<dbReference type="SUPFAM" id="SSF52972">
    <property type="entry name" value="ITPase-like"/>
    <property type="match status" value="1"/>
</dbReference>
<dbReference type="GO" id="GO:0000166">
    <property type="term" value="F:nucleotide binding"/>
    <property type="evidence" value="ECO:0007669"/>
    <property type="project" value="UniProtKB-KW"/>
</dbReference>
<dbReference type="GO" id="GO:0009117">
    <property type="term" value="P:nucleotide metabolic process"/>
    <property type="evidence" value="ECO:0007669"/>
    <property type="project" value="UniProtKB-KW"/>
</dbReference>
<reference evidence="12 13" key="1">
    <citation type="journal article" date="2011" name="J. Bacteriol.">
        <title>Complete genome sequence of 'Vulcanisaeta moutnovskia' strain 768-28, a novel member of the hyperthermophilic crenarchaeal genus vulcanisaeta.</title>
        <authorList>
            <person name="Gumerov V.M."/>
            <person name="Mardanov A.V."/>
            <person name="Beletsky A.V."/>
            <person name="Prokofeva M.I."/>
            <person name="Bonch-Osmolovskaya E.A."/>
            <person name="Ravin N.V."/>
            <person name="Skryabin K.G."/>
        </authorList>
    </citation>
    <scope>NUCLEOTIDE SEQUENCE [LARGE SCALE GENOMIC DNA]</scope>
    <source>
        <strain evidence="12 13">768-28</strain>
    </source>
</reference>
<proteinExistence type="inferred from homology"/>
<protein>
    <recommendedName>
        <fullName evidence="10">Probable inosine/xanthosine triphosphatase</fullName>
        <shortName evidence="10">ITPase/XTPase</shortName>
        <ecNumber evidence="10">3.6.1.73</ecNumber>
    </recommendedName>
    <alternativeName>
        <fullName evidence="10">Non-canonical purine NTP phosphatase</fullName>
    </alternativeName>
    <alternativeName>
        <fullName evidence="10">Non-standard purine NTP phosphatase</fullName>
    </alternativeName>
    <alternativeName>
        <fullName evidence="10">Nucleoside-triphosphate phosphatase</fullName>
        <shortName evidence="10">NTPase</shortName>
    </alternativeName>
</protein>
<dbReference type="STRING" id="985053.VMUT_0865"/>
<evidence type="ECO:0000256" key="10">
    <source>
        <dbReference type="HAMAP-Rule" id="MF_00648"/>
    </source>
</evidence>
<evidence type="ECO:0000256" key="9">
    <source>
        <dbReference type="ARBA" id="ARBA00048781"/>
    </source>
</evidence>
<accession>F0QWV7</accession>
<dbReference type="InterPro" id="IPR026533">
    <property type="entry name" value="NTPase/PRRC1"/>
</dbReference>
<evidence type="ECO:0000256" key="5">
    <source>
        <dbReference type="ARBA" id="ARBA00022842"/>
    </source>
</evidence>
<evidence type="ECO:0000256" key="7">
    <source>
        <dbReference type="ARBA" id="ARBA00023211"/>
    </source>
</evidence>
<dbReference type="RefSeq" id="WP_013604237.1">
    <property type="nucleotide sequence ID" value="NC_015151.1"/>
</dbReference>
<dbReference type="HAMAP" id="MF_00648">
    <property type="entry name" value="Non_canon_purine_NTPase_YjjX"/>
    <property type="match status" value="1"/>
</dbReference>
<evidence type="ECO:0000256" key="6">
    <source>
        <dbReference type="ARBA" id="ARBA00023080"/>
    </source>
</evidence>
<dbReference type="Gene3D" id="3.90.950.10">
    <property type="match status" value="1"/>
</dbReference>
<dbReference type="GO" id="GO:0006772">
    <property type="term" value="P:thiamine metabolic process"/>
    <property type="evidence" value="ECO:0007669"/>
    <property type="project" value="TreeGrafter"/>
</dbReference>
<dbReference type="GO" id="GO:0046872">
    <property type="term" value="F:metal ion binding"/>
    <property type="evidence" value="ECO:0007669"/>
    <property type="project" value="UniProtKB-KW"/>
</dbReference>
<comment type="catalytic activity">
    <reaction evidence="9 10">
        <text>XTP + H2O = XDP + phosphate + H(+)</text>
        <dbReference type="Rhea" id="RHEA:28406"/>
        <dbReference type="ChEBI" id="CHEBI:15377"/>
        <dbReference type="ChEBI" id="CHEBI:15378"/>
        <dbReference type="ChEBI" id="CHEBI:43474"/>
        <dbReference type="ChEBI" id="CHEBI:59884"/>
        <dbReference type="ChEBI" id="CHEBI:61314"/>
        <dbReference type="EC" id="3.6.1.73"/>
    </reaction>
</comment>
<dbReference type="NCBIfam" id="TIGR00258">
    <property type="entry name" value="inosine/xanthosine triphosphatase"/>
    <property type="match status" value="1"/>
</dbReference>
<dbReference type="PANTHER" id="PTHR34699:SF2">
    <property type="entry name" value="NON-CANONICAL PURINE NTP PHOSPHATASE_PRRC1 DOMAIN-CONTAINING PROTEIN"/>
    <property type="match status" value="1"/>
</dbReference>
<comment type="cofactor">
    <cofactor evidence="1">
        <name>Mn(2+)</name>
        <dbReference type="ChEBI" id="CHEBI:29035"/>
    </cofactor>
</comment>
<evidence type="ECO:0000256" key="8">
    <source>
        <dbReference type="ARBA" id="ARBA00048174"/>
    </source>
</evidence>